<proteinExistence type="inferred from homology"/>
<evidence type="ECO:0000256" key="6">
    <source>
        <dbReference type="ARBA" id="ARBA00022679"/>
    </source>
</evidence>
<dbReference type="GO" id="GO:0008168">
    <property type="term" value="F:methyltransferase activity"/>
    <property type="evidence" value="ECO:0007669"/>
    <property type="project" value="UniProtKB-KW"/>
</dbReference>
<evidence type="ECO:0000256" key="8">
    <source>
        <dbReference type="ARBA" id="ARBA00022692"/>
    </source>
</evidence>
<evidence type="ECO:0000256" key="3">
    <source>
        <dbReference type="ARBA" id="ARBA00010631"/>
    </source>
</evidence>
<dbReference type="PANTHER" id="PTHR31040:SF1">
    <property type="entry name" value="NURIM"/>
    <property type="match status" value="1"/>
</dbReference>
<dbReference type="AlphaFoldDB" id="A0A7S8F7D2"/>
<dbReference type="Proteomes" id="UP000594459">
    <property type="component" value="Chromosome"/>
</dbReference>
<keyword evidence="7" id="KW-0949">S-adenosyl-L-methionine</keyword>
<comment type="catalytic activity">
    <reaction evidence="11">
        <text>methanethiol + S-adenosyl-L-methionine = dimethyl sulfide + S-adenosyl-L-homocysteine + H(+)</text>
        <dbReference type="Rhea" id="RHEA:50428"/>
        <dbReference type="ChEBI" id="CHEBI:15378"/>
        <dbReference type="ChEBI" id="CHEBI:16007"/>
        <dbReference type="ChEBI" id="CHEBI:17437"/>
        <dbReference type="ChEBI" id="CHEBI:57856"/>
        <dbReference type="ChEBI" id="CHEBI:59789"/>
        <dbReference type="EC" id="2.1.1.334"/>
    </reaction>
</comment>
<comment type="similarity">
    <text evidence="3">Belongs to the nurim family.</text>
</comment>
<comment type="function">
    <text evidence="1">Catalyzes the methylation of methanethiol (MeSH) to yield dimethylsulphide (DMS).</text>
</comment>
<dbReference type="EMBL" id="CP064654">
    <property type="protein sequence ID" value="QPD00466.1"/>
    <property type="molecule type" value="Genomic_DNA"/>
</dbReference>
<evidence type="ECO:0000256" key="1">
    <source>
        <dbReference type="ARBA" id="ARBA00002096"/>
    </source>
</evidence>
<evidence type="ECO:0000256" key="2">
    <source>
        <dbReference type="ARBA" id="ARBA00004141"/>
    </source>
</evidence>
<protein>
    <recommendedName>
        <fullName evidence="4">methanethiol S-methyltransferase</fullName>
        <ecNumber evidence="4">2.1.1.334</ecNumber>
    </recommendedName>
</protein>
<keyword evidence="8 12" id="KW-0812">Transmembrane</keyword>
<keyword evidence="6 13" id="KW-0808">Transferase</keyword>
<feature type="transmembrane region" description="Helical" evidence="12">
    <location>
        <begin position="7"/>
        <end position="25"/>
    </location>
</feature>
<evidence type="ECO:0000256" key="5">
    <source>
        <dbReference type="ARBA" id="ARBA00022603"/>
    </source>
</evidence>
<feature type="transmembrane region" description="Helical" evidence="12">
    <location>
        <begin position="113"/>
        <end position="135"/>
    </location>
</feature>
<dbReference type="Gene3D" id="1.20.120.1630">
    <property type="match status" value="1"/>
</dbReference>
<evidence type="ECO:0000256" key="10">
    <source>
        <dbReference type="ARBA" id="ARBA00023136"/>
    </source>
</evidence>
<evidence type="ECO:0000313" key="14">
    <source>
        <dbReference type="Proteomes" id="UP000594459"/>
    </source>
</evidence>
<accession>A0A7S8F7D2</accession>
<keyword evidence="10 12" id="KW-0472">Membrane</keyword>
<dbReference type="KEGG" id="qso:IRL76_08675"/>
<keyword evidence="9 12" id="KW-1133">Transmembrane helix</keyword>
<dbReference type="InterPro" id="IPR033580">
    <property type="entry name" value="Nurim-like"/>
</dbReference>
<keyword evidence="14" id="KW-1185">Reference proteome</keyword>
<reference evidence="13 14" key="1">
    <citation type="submission" date="2020-11" db="EMBL/GenBank/DDBJ databases">
        <title>The genome sequence of Erythrobacter sp. 6D36.</title>
        <authorList>
            <person name="Liu Y."/>
        </authorList>
    </citation>
    <scope>NUCLEOTIDE SEQUENCE [LARGE SCALE GENOMIC DNA]</scope>
    <source>
        <strain evidence="13 14">6D36</strain>
    </source>
</reference>
<feature type="transmembrane region" description="Helical" evidence="12">
    <location>
        <begin position="82"/>
        <end position="101"/>
    </location>
</feature>
<evidence type="ECO:0000313" key="13">
    <source>
        <dbReference type="EMBL" id="QPD00466.1"/>
    </source>
</evidence>
<dbReference type="GO" id="GO:0016020">
    <property type="term" value="C:membrane"/>
    <property type="evidence" value="ECO:0007669"/>
    <property type="project" value="UniProtKB-SubCell"/>
</dbReference>
<name>A0A7S8F7D2_9SPHN</name>
<evidence type="ECO:0000256" key="12">
    <source>
        <dbReference type="SAM" id="Phobius"/>
    </source>
</evidence>
<dbReference type="GO" id="GO:0032259">
    <property type="term" value="P:methylation"/>
    <property type="evidence" value="ECO:0007669"/>
    <property type="project" value="UniProtKB-KW"/>
</dbReference>
<organism evidence="13 14">
    <name type="scientific">Qipengyuania soli</name>
    <dbReference type="NCBI Taxonomy" id="2782568"/>
    <lineage>
        <taxon>Bacteria</taxon>
        <taxon>Pseudomonadati</taxon>
        <taxon>Pseudomonadota</taxon>
        <taxon>Alphaproteobacteria</taxon>
        <taxon>Sphingomonadales</taxon>
        <taxon>Erythrobacteraceae</taxon>
        <taxon>Qipengyuania</taxon>
    </lineage>
</organism>
<dbReference type="NCBIfam" id="NF045656">
    <property type="entry name" value="MeththiolMtaseMddA"/>
    <property type="match status" value="1"/>
</dbReference>
<evidence type="ECO:0000256" key="11">
    <source>
        <dbReference type="ARBA" id="ARBA00048134"/>
    </source>
</evidence>
<dbReference type="PANTHER" id="PTHR31040">
    <property type="entry name" value="NURIM"/>
    <property type="match status" value="1"/>
</dbReference>
<evidence type="ECO:0000256" key="4">
    <source>
        <dbReference type="ARBA" id="ARBA00012149"/>
    </source>
</evidence>
<feature type="transmembrane region" description="Helical" evidence="12">
    <location>
        <begin position="37"/>
        <end position="61"/>
    </location>
</feature>
<dbReference type="InterPro" id="IPR054700">
    <property type="entry name" value="MddA"/>
</dbReference>
<dbReference type="EC" id="2.1.1.334" evidence="4"/>
<sequence>MAMAIAIYFAFFGTFLYLIGFVGGFEFMPTHVNKGIAASPATAALVDLALIALFGIQHSVMARPGFKAGWTRIIPAPLERSLYCLATVVVLVLIFAFWHPIAGTVWSITNETGRMIMFALFFLGWGVLFISTWLLNHFELFGLQQAWQNMMGTHASPPRMRTPLFYKMVRHPLYTGFFIAFWATPDMTFGHLLFAVAMTIYILIGIAHEERDLVDVFGEDYIAYRRTVGAFIPGIGKKA</sequence>
<keyword evidence="5 13" id="KW-0489">Methyltransferase</keyword>
<comment type="subcellular location">
    <subcellularLocation>
        <location evidence="2">Membrane</location>
        <topology evidence="2">Multi-pass membrane protein</topology>
    </subcellularLocation>
</comment>
<feature type="transmembrane region" description="Helical" evidence="12">
    <location>
        <begin position="189"/>
        <end position="207"/>
    </location>
</feature>
<evidence type="ECO:0000256" key="7">
    <source>
        <dbReference type="ARBA" id="ARBA00022691"/>
    </source>
</evidence>
<gene>
    <name evidence="13" type="ORF">IRL76_08675</name>
</gene>
<evidence type="ECO:0000256" key="9">
    <source>
        <dbReference type="ARBA" id="ARBA00022989"/>
    </source>
</evidence>